<proteinExistence type="predicted"/>
<dbReference type="InterPro" id="IPR022062">
    <property type="entry name" value="DUF3618"/>
</dbReference>
<protein>
    <submittedName>
        <fullName evidence="3">DUF3618 domain-containing protein</fullName>
    </submittedName>
</protein>
<name>A0ABZ2PKV4_9NOCA</name>
<accession>A0ABZ2PKV4</accession>
<gene>
    <name evidence="3" type="ORF">WDS16_24755</name>
</gene>
<dbReference type="Pfam" id="PF12277">
    <property type="entry name" value="DUF3618"/>
    <property type="match status" value="1"/>
</dbReference>
<feature type="region of interest" description="Disordered" evidence="1">
    <location>
        <begin position="1"/>
        <end position="24"/>
    </location>
</feature>
<evidence type="ECO:0000313" key="4">
    <source>
        <dbReference type="Proteomes" id="UP001432000"/>
    </source>
</evidence>
<keyword evidence="2" id="KW-0472">Membrane</keyword>
<sequence>MTGKHADASAHSNHPEPSVEEQRAELAETVAALADKADVPTRVRNEAVAQASKASEAVKDNPNIVAGIVGAVLTGVLVTVVLRRRRARRFLRSVPCPKPSTSRCRSE</sequence>
<evidence type="ECO:0000256" key="1">
    <source>
        <dbReference type="SAM" id="MobiDB-lite"/>
    </source>
</evidence>
<evidence type="ECO:0000256" key="2">
    <source>
        <dbReference type="SAM" id="Phobius"/>
    </source>
</evidence>
<keyword evidence="2" id="KW-1133">Transmembrane helix</keyword>
<feature type="transmembrane region" description="Helical" evidence="2">
    <location>
        <begin position="64"/>
        <end position="82"/>
    </location>
</feature>
<dbReference type="EMBL" id="CP147846">
    <property type="protein sequence ID" value="WXG68366.1"/>
    <property type="molecule type" value="Genomic_DNA"/>
</dbReference>
<evidence type="ECO:0000313" key="3">
    <source>
        <dbReference type="EMBL" id="WXG68366.1"/>
    </source>
</evidence>
<organism evidence="3 4">
    <name type="scientific">Rhodococcus sovatensis</name>
    <dbReference type="NCBI Taxonomy" id="1805840"/>
    <lineage>
        <taxon>Bacteria</taxon>
        <taxon>Bacillati</taxon>
        <taxon>Actinomycetota</taxon>
        <taxon>Actinomycetes</taxon>
        <taxon>Mycobacteriales</taxon>
        <taxon>Nocardiaceae</taxon>
        <taxon>Rhodococcus</taxon>
    </lineage>
</organism>
<keyword evidence="2" id="KW-0812">Transmembrane</keyword>
<keyword evidence="4" id="KW-1185">Reference proteome</keyword>
<reference evidence="3 4" key="1">
    <citation type="submission" date="2024-03" db="EMBL/GenBank/DDBJ databases">
        <title>Natural products discovery in diverse microorganisms through a two-stage MS feature dereplication strategy.</title>
        <authorList>
            <person name="Zhang R."/>
        </authorList>
    </citation>
    <scope>NUCLEOTIDE SEQUENCE [LARGE SCALE GENOMIC DNA]</scope>
    <source>
        <strain evidence="3 4">18930</strain>
    </source>
</reference>
<dbReference type="Proteomes" id="UP001432000">
    <property type="component" value="Chromosome"/>
</dbReference>
<dbReference type="RefSeq" id="WP_338888528.1">
    <property type="nucleotide sequence ID" value="NZ_CP147846.1"/>
</dbReference>